<feature type="region of interest" description="Disordered" evidence="1">
    <location>
        <begin position="67"/>
        <end position="96"/>
    </location>
</feature>
<dbReference type="AlphaFoldDB" id="Q6ZL68"/>
<protein>
    <submittedName>
        <fullName evidence="2">Uncharacterized protein</fullName>
    </submittedName>
</protein>
<gene>
    <name evidence="2" type="primary">OJ1423_A11.8</name>
</gene>
<evidence type="ECO:0000256" key="1">
    <source>
        <dbReference type="SAM" id="MobiDB-lite"/>
    </source>
</evidence>
<name>Q6ZL68_ORYSJ</name>
<sequence>MLRRPTAATEGRTRSAMACDHDGDLPEWRRRLERRRRTARPAAMTAAHGCTVLGLYRQREAKARVAAGSGGLGGPFIGARGRRRSPTAAGDEKESFRVREERGIRIELKSDDFQSDIDDASKRKKVEEISGILSPQSISSDRERGDGIGWAAAARLG</sequence>
<evidence type="ECO:0000313" key="2">
    <source>
        <dbReference type="EMBL" id="BAC83106.1"/>
    </source>
</evidence>
<feature type="region of interest" description="Disordered" evidence="1">
    <location>
        <begin position="1"/>
        <end position="22"/>
    </location>
</feature>
<reference evidence="3" key="2">
    <citation type="journal article" date="2008" name="Nucleic Acids Res.">
        <title>The rice annotation project database (RAP-DB): 2008 update.</title>
        <authorList>
            <consortium name="The rice annotation project (RAP)"/>
        </authorList>
    </citation>
    <scope>GENOME REANNOTATION</scope>
    <source>
        <strain evidence="3">cv. Nipponbare</strain>
    </source>
</reference>
<dbReference type="EMBL" id="AP003830">
    <property type="protein sequence ID" value="BAC83106.1"/>
    <property type="molecule type" value="Genomic_DNA"/>
</dbReference>
<organism evidence="2 3">
    <name type="scientific">Oryza sativa subsp. japonica</name>
    <name type="common">Rice</name>
    <dbReference type="NCBI Taxonomy" id="39947"/>
    <lineage>
        <taxon>Eukaryota</taxon>
        <taxon>Viridiplantae</taxon>
        <taxon>Streptophyta</taxon>
        <taxon>Embryophyta</taxon>
        <taxon>Tracheophyta</taxon>
        <taxon>Spermatophyta</taxon>
        <taxon>Magnoliopsida</taxon>
        <taxon>Liliopsida</taxon>
        <taxon>Poales</taxon>
        <taxon>Poaceae</taxon>
        <taxon>BOP clade</taxon>
        <taxon>Oryzoideae</taxon>
        <taxon>Oryzeae</taxon>
        <taxon>Oryzinae</taxon>
        <taxon>Oryza</taxon>
        <taxon>Oryza sativa</taxon>
    </lineage>
</organism>
<proteinExistence type="predicted"/>
<reference evidence="3" key="1">
    <citation type="journal article" date="2005" name="Nature">
        <title>The map-based sequence of the rice genome.</title>
        <authorList>
            <consortium name="International rice genome sequencing project (IRGSP)"/>
            <person name="Matsumoto T."/>
            <person name="Wu J."/>
            <person name="Kanamori H."/>
            <person name="Katayose Y."/>
            <person name="Fujisawa M."/>
            <person name="Namiki N."/>
            <person name="Mizuno H."/>
            <person name="Yamamoto K."/>
            <person name="Antonio B.A."/>
            <person name="Baba T."/>
            <person name="Sakata K."/>
            <person name="Nagamura Y."/>
            <person name="Aoki H."/>
            <person name="Arikawa K."/>
            <person name="Arita K."/>
            <person name="Bito T."/>
            <person name="Chiden Y."/>
            <person name="Fujitsuka N."/>
            <person name="Fukunaka R."/>
            <person name="Hamada M."/>
            <person name="Harada C."/>
            <person name="Hayashi A."/>
            <person name="Hijishita S."/>
            <person name="Honda M."/>
            <person name="Hosokawa S."/>
            <person name="Ichikawa Y."/>
            <person name="Idonuma A."/>
            <person name="Iijima M."/>
            <person name="Ikeda M."/>
            <person name="Ikeno M."/>
            <person name="Ito K."/>
            <person name="Ito S."/>
            <person name="Ito T."/>
            <person name="Ito Y."/>
            <person name="Ito Y."/>
            <person name="Iwabuchi A."/>
            <person name="Kamiya K."/>
            <person name="Karasawa W."/>
            <person name="Kurita K."/>
            <person name="Katagiri S."/>
            <person name="Kikuta A."/>
            <person name="Kobayashi H."/>
            <person name="Kobayashi N."/>
            <person name="Machita K."/>
            <person name="Maehara T."/>
            <person name="Masukawa M."/>
            <person name="Mizubayashi T."/>
            <person name="Mukai Y."/>
            <person name="Nagasaki H."/>
            <person name="Nagata Y."/>
            <person name="Naito S."/>
            <person name="Nakashima M."/>
            <person name="Nakama Y."/>
            <person name="Nakamichi Y."/>
            <person name="Nakamura M."/>
            <person name="Meguro A."/>
            <person name="Negishi M."/>
            <person name="Ohta I."/>
            <person name="Ohta T."/>
            <person name="Okamoto M."/>
            <person name="Ono N."/>
            <person name="Saji S."/>
            <person name="Sakaguchi M."/>
            <person name="Sakai K."/>
            <person name="Shibata M."/>
            <person name="Shimokawa T."/>
            <person name="Song J."/>
            <person name="Takazaki Y."/>
            <person name="Terasawa K."/>
            <person name="Tsugane M."/>
            <person name="Tsuji K."/>
            <person name="Ueda S."/>
            <person name="Waki K."/>
            <person name="Yamagata H."/>
            <person name="Yamamoto M."/>
            <person name="Yamamoto S."/>
            <person name="Yamane H."/>
            <person name="Yoshiki S."/>
            <person name="Yoshihara R."/>
            <person name="Yukawa K."/>
            <person name="Zhong H."/>
            <person name="Yano M."/>
            <person name="Yuan Q."/>
            <person name="Ouyang S."/>
            <person name="Liu J."/>
            <person name="Jones K.M."/>
            <person name="Gansberger K."/>
            <person name="Moffat K."/>
            <person name="Hill J."/>
            <person name="Bera J."/>
            <person name="Fadrosh D."/>
            <person name="Jin S."/>
            <person name="Johri S."/>
            <person name="Kim M."/>
            <person name="Overton L."/>
            <person name="Reardon M."/>
            <person name="Tsitrin T."/>
            <person name="Vuong H."/>
            <person name="Weaver B."/>
            <person name="Ciecko A."/>
            <person name="Tallon L."/>
            <person name="Jackson J."/>
            <person name="Pai G."/>
            <person name="Aken S.V."/>
            <person name="Utterback T."/>
            <person name="Reidmuller S."/>
            <person name="Feldblyum T."/>
            <person name="Hsiao J."/>
            <person name="Zismann V."/>
            <person name="Iobst S."/>
            <person name="de Vazeille A.R."/>
            <person name="Buell C.R."/>
            <person name="Ying K."/>
            <person name="Li Y."/>
            <person name="Lu T."/>
            <person name="Huang Y."/>
            <person name="Zhao Q."/>
            <person name="Feng Q."/>
            <person name="Zhang L."/>
            <person name="Zhu J."/>
            <person name="Weng Q."/>
            <person name="Mu J."/>
            <person name="Lu Y."/>
            <person name="Fan D."/>
            <person name="Liu Y."/>
            <person name="Guan J."/>
            <person name="Zhang Y."/>
            <person name="Yu S."/>
            <person name="Liu X."/>
            <person name="Zhang Y."/>
            <person name="Hong G."/>
            <person name="Han B."/>
            <person name="Choisne N."/>
            <person name="Demange N."/>
            <person name="Orjeda G."/>
            <person name="Samain S."/>
            <person name="Cattolico L."/>
            <person name="Pelletier E."/>
            <person name="Couloux A."/>
            <person name="Segurens B."/>
            <person name="Wincker P."/>
            <person name="D'Hont A."/>
            <person name="Scarpelli C."/>
            <person name="Weissenbach J."/>
            <person name="Salanoubat M."/>
            <person name="Quetier F."/>
            <person name="Yu Y."/>
            <person name="Kim H.R."/>
            <person name="Rambo T."/>
            <person name="Currie J."/>
            <person name="Collura K."/>
            <person name="Luo M."/>
            <person name="Yang T."/>
            <person name="Ammiraju J.S.S."/>
            <person name="Engler F."/>
            <person name="Soderlund C."/>
            <person name="Wing R.A."/>
            <person name="Palmer L.E."/>
            <person name="de la Bastide M."/>
            <person name="Spiegel L."/>
            <person name="Nascimento L."/>
            <person name="Zutavern T."/>
            <person name="O'Shaughnessy A."/>
            <person name="Dike S."/>
            <person name="Dedhia N."/>
            <person name="Preston R."/>
            <person name="Balija V."/>
            <person name="McCombie W.R."/>
            <person name="Chow T."/>
            <person name="Chen H."/>
            <person name="Chung M."/>
            <person name="Chen C."/>
            <person name="Shaw J."/>
            <person name="Wu H."/>
            <person name="Hsiao K."/>
            <person name="Chao Y."/>
            <person name="Chu M."/>
            <person name="Cheng C."/>
            <person name="Hour A."/>
            <person name="Lee P."/>
            <person name="Lin S."/>
            <person name="Lin Y."/>
            <person name="Liou J."/>
            <person name="Liu S."/>
            <person name="Hsing Y."/>
            <person name="Raghuvanshi S."/>
            <person name="Mohanty A."/>
            <person name="Bharti A.K."/>
            <person name="Gaur A."/>
            <person name="Gupta V."/>
            <person name="Kumar D."/>
            <person name="Ravi V."/>
            <person name="Vij S."/>
            <person name="Kapur A."/>
            <person name="Khurana P."/>
            <person name="Khurana P."/>
            <person name="Khurana J.P."/>
            <person name="Tyagi A.K."/>
            <person name="Gaikwad K."/>
            <person name="Singh A."/>
            <person name="Dalal V."/>
            <person name="Srivastava S."/>
            <person name="Dixit A."/>
            <person name="Pal A.K."/>
            <person name="Ghazi I.A."/>
            <person name="Yadav M."/>
            <person name="Pandit A."/>
            <person name="Bhargava A."/>
            <person name="Sureshbabu K."/>
            <person name="Batra K."/>
            <person name="Sharma T.R."/>
            <person name="Mohapatra T."/>
            <person name="Singh N.K."/>
            <person name="Messing J."/>
            <person name="Nelson A.B."/>
            <person name="Fuks G."/>
            <person name="Kavchok S."/>
            <person name="Keizer G."/>
            <person name="Linton E."/>
            <person name="Llaca V."/>
            <person name="Song R."/>
            <person name="Tanyolac B."/>
            <person name="Young S."/>
            <person name="Ho-Il K."/>
            <person name="Hahn J.H."/>
            <person name="Sangsakoo G."/>
            <person name="Vanavichit A."/>
            <person name="de Mattos Luiz.A.T."/>
            <person name="Zimmer P.D."/>
            <person name="Malone G."/>
            <person name="Dellagostin O."/>
            <person name="de Oliveira A.C."/>
            <person name="Bevan M."/>
            <person name="Bancroft I."/>
            <person name="Minx P."/>
            <person name="Cordum H."/>
            <person name="Wilson R."/>
            <person name="Cheng Z."/>
            <person name="Jin W."/>
            <person name="Jiang J."/>
            <person name="Leong S.A."/>
            <person name="Iwama H."/>
            <person name="Gojobori T."/>
            <person name="Itoh T."/>
            <person name="Niimura Y."/>
            <person name="Fujii Y."/>
            <person name="Habara T."/>
            <person name="Sakai H."/>
            <person name="Sato Y."/>
            <person name="Wilson G."/>
            <person name="Kumar K."/>
            <person name="McCouch S."/>
            <person name="Juretic N."/>
            <person name="Hoen D."/>
            <person name="Wright S."/>
            <person name="Bruskiewich R."/>
            <person name="Bureau T."/>
            <person name="Miyao A."/>
            <person name="Hirochika H."/>
            <person name="Nishikawa T."/>
            <person name="Kadowaki K."/>
            <person name="Sugiura M."/>
            <person name="Burr B."/>
            <person name="Sasaki T."/>
        </authorList>
    </citation>
    <scope>NUCLEOTIDE SEQUENCE [LARGE SCALE GENOMIC DNA]</scope>
    <source>
        <strain evidence="3">cv. Nipponbare</strain>
    </source>
</reference>
<accession>Q6ZL68</accession>
<dbReference type="Proteomes" id="UP000000763">
    <property type="component" value="Chromosome 7"/>
</dbReference>
<evidence type="ECO:0000313" key="3">
    <source>
        <dbReference type="Proteomes" id="UP000000763"/>
    </source>
</evidence>